<dbReference type="STRING" id="1385519.N801_17110"/>
<gene>
    <name evidence="1" type="ORF">N801_17110</name>
</gene>
<evidence type="ECO:0000313" key="2">
    <source>
        <dbReference type="Proteomes" id="UP000030013"/>
    </source>
</evidence>
<name>A0A0A0JY35_9MICO</name>
<dbReference type="Proteomes" id="UP000030013">
    <property type="component" value="Unassembled WGS sequence"/>
</dbReference>
<protein>
    <submittedName>
        <fullName evidence="1">Uncharacterized protein</fullName>
    </submittedName>
</protein>
<accession>A0A0A0JY35</accession>
<dbReference type="AlphaFoldDB" id="A0A0A0JY35"/>
<organism evidence="1 2">
    <name type="scientific">Knoellia aerolata DSM 18566</name>
    <dbReference type="NCBI Taxonomy" id="1385519"/>
    <lineage>
        <taxon>Bacteria</taxon>
        <taxon>Bacillati</taxon>
        <taxon>Actinomycetota</taxon>
        <taxon>Actinomycetes</taxon>
        <taxon>Micrococcales</taxon>
        <taxon>Intrasporangiaceae</taxon>
        <taxon>Knoellia</taxon>
    </lineage>
</organism>
<comment type="caution">
    <text evidence="1">The sequence shown here is derived from an EMBL/GenBank/DDBJ whole genome shotgun (WGS) entry which is preliminary data.</text>
</comment>
<sequence length="59" mass="6756">MNAPPWASWLLLAESAVETKNCVFEVYFGVARRVMMAEAAKTPKATAMRVRQRRLTIWT</sequence>
<keyword evidence="2" id="KW-1185">Reference proteome</keyword>
<reference evidence="1 2" key="1">
    <citation type="submission" date="2013-08" db="EMBL/GenBank/DDBJ databases">
        <title>The genome sequence of Knoellia aerolata.</title>
        <authorList>
            <person name="Zhu W."/>
            <person name="Wang G."/>
        </authorList>
    </citation>
    <scope>NUCLEOTIDE SEQUENCE [LARGE SCALE GENOMIC DNA]</scope>
    <source>
        <strain evidence="1 2">DSM 18566</strain>
    </source>
</reference>
<dbReference type="EMBL" id="AVPL01000005">
    <property type="protein sequence ID" value="KGN42380.1"/>
    <property type="molecule type" value="Genomic_DNA"/>
</dbReference>
<evidence type="ECO:0000313" key="1">
    <source>
        <dbReference type="EMBL" id="KGN42380.1"/>
    </source>
</evidence>
<proteinExistence type="predicted"/>